<comment type="caution">
    <text evidence="1">The sequence shown here is derived from an EMBL/GenBank/DDBJ whole genome shotgun (WGS) entry which is preliminary data.</text>
</comment>
<evidence type="ECO:0000313" key="2">
    <source>
        <dbReference type="Proteomes" id="UP000077355"/>
    </source>
</evidence>
<reference evidence="1 2" key="1">
    <citation type="submission" date="2016-03" db="EMBL/GenBank/DDBJ databases">
        <title>Draft genome sequence of Paenibacillus antarcticus CECT 5836.</title>
        <authorList>
            <person name="Shin S.-K."/>
            <person name="Yi H."/>
        </authorList>
    </citation>
    <scope>NUCLEOTIDE SEQUENCE [LARGE SCALE GENOMIC DNA]</scope>
    <source>
        <strain evidence="1 2">CECT 5836</strain>
    </source>
</reference>
<organism evidence="1 2">
    <name type="scientific">Paenibacillus antarcticus</name>
    <dbReference type="NCBI Taxonomy" id="253703"/>
    <lineage>
        <taxon>Bacteria</taxon>
        <taxon>Bacillati</taxon>
        <taxon>Bacillota</taxon>
        <taxon>Bacilli</taxon>
        <taxon>Bacillales</taxon>
        <taxon>Paenibacillaceae</taxon>
        <taxon>Paenibacillus</taxon>
    </lineage>
</organism>
<dbReference type="RefSeq" id="WP_068645822.1">
    <property type="nucleotide sequence ID" value="NZ_CP043611.1"/>
</dbReference>
<keyword evidence="2" id="KW-1185">Reference proteome</keyword>
<dbReference type="AlphaFoldDB" id="A0A168QTG0"/>
<protein>
    <recommendedName>
        <fullName evidence="3">DUF2515 domain-containing protein</fullName>
    </recommendedName>
</protein>
<dbReference type="Pfam" id="PF10720">
    <property type="entry name" value="DUF2515"/>
    <property type="match status" value="1"/>
</dbReference>
<evidence type="ECO:0000313" key="1">
    <source>
        <dbReference type="EMBL" id="OAB48181.1"/>
    </source>
</evidence>
<name>A0A168QTG0_9BACL</name>
<accession>A0A168QTG0</accession>
<gene>
    <name evidence="1" type="ORF">PBAT_00635</name>
</gene>
<dbReference type="EMBL" id="LVJI01000001">
    <property type="protein sequence ID" value="OAB48181.1"/>
    <property type="molecule type" value="Genomic_DNA"/>
</dbReference>
<sequence length="441" mass="51448">MSYKHSDSHLIGDMLSLVKTLPQQTTEVLKGKYACWKLSRPFHKHRRNLNWNEAAAQIIRDQVERTIDEMSRSKDVNIYKEEIIQPSLTEVDDAILRQIQIDTTTANKSNITRTQAYLQCYKSNPELHWALLAHMVSRNGGWNMSDLKGGLIADLTNTSLRDDIYRMLERCNALIFQDAYPQLQLYIHSKNQGRSYFHLLPKFHVSSFMNSFWNNFWIDRNSALLTVGLIINEQSYIEGRVVQHSYFQKNVFQRPEYKLHHLAHVNQILFPLDKICSNVMDDEKPSPSPGLVGLVLENFGDIEERINLGKSLYGLLFGYKDVLERVTSYATNTTYQGSRSEYWPHLFTLDRETALNSPIESTVLLEHEWLPPGQRIYSPVLIHVWFDMPYDPIPHYDWLKNKNITQYISKPSRPILIEMSHDHRSAIQKTALAHDIVRRFT</sequence>
<dbReference type="Proteomes" id="UP000077355">
    <property type="component" value="Unassembled WGS sequence"/>
</dbReference>
<evidence type="ECO:0008006" key="3">
    <source>
        <dbReference type="Google" id="ProtNLM"/>
    </source>
</evidence>
<proteinExistence type="predicted"/>
<dbReference type="InterPro" id="IPR019658">
    <property type="entry name" value="DUF2515"/>
</dbReference>